<dbReference type="CDD" id="cd09117">
    <property type="entry name" value="PLDc_Bfil_DEXD_like"/>
    <property type="match status" value="1"/>
</dbReference>
<dbReference type="Proteomes" id="UP000237797">
    <property type="component" value="Unassembled WGS sequence"/>
</dbReference>
<dbReference type="SUPFAM" id="SSF52540">
    <property type="entry name" value="P-loop containing nucleoside triphosphate hydrolases"/>
    <property type="match status" value="1"/>
</dbReference>
<dbReference type="EMBL" id="PVNE01000053">
    <property type="protein sequence ID" value="PRX38520.1"/>
    <property type="molecule type" value="Genomic_DNA"/>
</dbReference>
<dbReference type="AlphaFoldDB" id="A0A2T0L9V8"/>
<accession>A0A2T0L9V8</accession>
<proteinExistence type="predicted"/>
<dbReference type="InterPro" id="IPR027417">
    <property type="entry name" value="P-loop_NTPase"/>
</dbReference>
<name>A0A2T0L9V8_9BACL</name>
<evidence type="ECO:0000313" key="2">
    <source>
        <dbReference type="Proteomes" id="UP000237797"/>
    </source>
</evidence>
<dbReference type="Gene3D" id="3.30.870.10">
    <property type="entry name" value="Endonuclease Chain A"/>
    <property type="match status" value="1"/>
</dbReference>
<keyword evidence="2" id="KW-1185">Reference proteome</keyword>
<protein>
    <submittedName>
        <fullName evidence="1">Phospholipase D-like protein</fullName>
    </submittedName>
</protein>
<organism evidence="1 2">
    <name type="scientific">Planifilum fimeticola</name>
    <dbReference type="NCBI Taxonomy" id="201975"/>
    <lineage>
        <taxon>Bacteria</taxon>
        <taxon>Bacillati</taxon>
        <taxon>Bacillota</taxon>
        <taxon>Bacilli</taxon>
        <taxon>Bacillales</taxon>
        <taxon>Thermoactinomycetaceae</taxon>
        <taxon>Planifilum</taxon>
    </lineage>
</organism>
<reference evidence="1 2" key="1">
    <citation type="submission" date="2018-03" db="EMBL/GenBank/DDBJ databases">
        <title>Genomic Encyclopedia of Archaeal and Bacterial Type Strains, Phase II (KMG-II): from individual species to whole genera.</title>
        <authorList>
            <person name="Goeker M."/>
        </authorList>
    </citation>
    <scope>NUCLEOTIDE SEQUENCE [LARGE SCALE GENOMIC DNA]</scope>
    <source>
        <strain evidence="1 2">DSM 44946</strain>
    </source>
</reference>
<evidence type="ECO:0000313" key="1">
    <source>
        <dbReference type="EMBL" id="PRX38520.1"/>
    </source>
</evidence>
<dbReference type="RefSeq" id="WP_106346800.1">
    <property type="nucleotide sequence ID" value="NZ_PVNE01000053.1"/>
</dbReference>
<gene>
    <name evidence="1" type="ORF">CLV97_1537</name>
</gene>
<comment type="caution">
    <text evidence="1">The sequence shown here is derived from an EMBL/GenBank/DDBJ whole genome shotgun (WGS) entry which is preliminary data.</text>
</comment>
<dbReference type="SUPFAM" id="SSF56024">
    <property type="entry name" value="Phospholipase D/nuclease"/>
    <property type="match status" value="1"/>
</dbReference>
<sequence>MSNKTIIQTGLFEQTEYTPSLHILKDGKPVDWSFEQIFDASTFTELYAVTYVASPRFFFERTSNFKKIQLILGIADPEQQHQMFSALVNQKKRLEDWHSLPDEVQDRILEERYHIRYPLPHTIIHSKFYLLYSPETDLKRVVVGSANFTPNALIEPNQYEELLIFDDPSLYDYYLERFTFLRAKTEDYIPAPIRRKGKEAVNLLLIQDPDTQFNLLREEFAKLNHREIAISEEVMNRLEEEPKKLAKTQEVANQINRLVKLTTKSKKGKKKLISVKQLVDKKQRIQAFLAPTYHRKEHLDPRPLLVADKGNNHLYLKDTDSDKALLFSRPANTETIREQLQLIHDFVEANRLFTVKDDPINQKRVYEAILYAFTSPFIWKMREHLIYSGTGEASQRYLFRPIMVLAGRASSGKTTLMKFIAGLIGGYTGTDPYVSYSKLNRANGILPFMETEFIAPVLVDELTESFFTGQSGERVTKYLANDLEGVHPCLIATTNADGFSMKPQVARRIYFLMINSVFDSKRSDEAEEYQAKITAKLTNDLFRDFTYRLAQRIQNDQPFAYKKDFLQVAREIFQEYYEETKLPKPSFFPDQMINDYYERGKKIWADLYTERKKAFTVRKNELRVKKDDLFKDPKERKTNMNYLPPEVVIEETGILVLDKKRFFSFIGVKRRWF</sequence>
<dbReference type="OrthoDB" id="2442802at2"/>